<proteinExistence type="predicted"/>
<keyword evidence="1" id="KW-0472">Membrane</keyword>
<evidence type="ECO:0000256" key="1">
    <source>
        <dbReference type="SAM" id="Phobius"/>
    </source>
</evidence>
<protein>
    <recommendedName>
        <fullName evidence="2">TPM domain-containing protein</fullName>
    </recommendedName>
</protein>
<feature type="domain" description="TPM" evidence="2">
    <location>
        <begin position="106"/>
        <end position="180"/>
    </location>
</feature>
<name>A0A4Q0YAR7_9BACT</name>
<dbReference type="InterPro" id="IPR007621">
    <property type="entry name" value="TPM_dom"/>
</dbReference>
<comment type="caution">
    <text evidence="3">The sequence shown here is derived from an EMBL/GenBank/DDBJ whole genome shotgun (WGS) entry which is preliminary data.</text>
</comment>
<organism evidence="3 4">
    <name type="scientific">Halarcobacter ebronensis</name>
    <dbReference type="NCBI Taxonomy" id="1462615"/>
    <lineage>
        <taxon>Bacteria</taxon>
        <taxon>Pseudomonadati</taxon>
        <taxon>Campylobacterota</taxon>
        <taxon>Epsilonproteobacteria</taxon>
        <taxon>Campylobacterales</taxon>
        <taxon>Arcobacteraceae</taxon>
        <taxon>Halarcobacter</taxon>
    </lineage>
</organism>
<reference evidence="3 4" key="1">
    <citation type="submission" date="2017-10" db="EMBL/GenBank/DDBJ databases">
        <title>Genomics of the genus Arcobacter.</title>
        <authorList>
            <person name="Perez-Cataluna A."/>
            <person name="Figueras M.J."/>
        </authorList>
    </citation>
    <scope>NUCLEOTIDE SEQUENCE [LARGE SCALE GENOMIC DNA]</scope>
    <source>
        <strain evidence="3 4">CECT 8993</strain>
    </source>
</reference>
<dbReference type="EMBL" id="PDKJ01000018">
    <property type="protein sequence ID" value="RXJ65921.1"/>
    <property type="molecule type" value="Genomic_DNA"/>
</dbReference>
<feature type="transmembrane region" description="Helical" evidence="1">
    <location>
        <begin position="72"/>
        <end position="93"/>
    </location>
</feature>
<gene>
    <name evidence="3" type="ORF">CRV08_13900</name>
</gene>
<dbReference type="PANTHER" id="PTHR30373">
    <property type="entry name" value="UPF0603 PROTEIN YGCG"/>
    <property type="match status" value="1"/>
</dbReference>
<keyword evidence="1" id="KW-1133">Transmembrane helix</keyword>
<dbReference type="AlphaFoldDB" id="A0A4Q0YAR7"/>
<evidence type="ECO:0000313" key="4">
    <source>
        <dbReference type="Proteomes" id="UP000290172"/>
    </source>
</evidence>
<dbReference type="Pfam" id="PF04536">
    <property type="entry name" value="TPM_phosphatase"/>
    <property type="match status" value="1"/>
</dbReference>
<evidence type="ECO:0000259" key="2">
    <source>
        <dbReference type="Pfam" id="PF04536"/>
    </source>
</evidence>
<dbReference type="Proteomes" id="UP000290172">
    <property type="component" value="Unassembled WGS sequence"/>
</dbReference>
<evidence type="ECO:0000313" key="3">
    <source>
        <dbReference type="EMBL" id="RXJ65921.1"/>
    </source>
</evidence>
<accession>A0A4Q0YAR7</accession>
<dbReference type="PANTHER" id="PTHR30373:SF8">
    <property type="entry name" value="BLL7265 PROTEIN"/>
    <property type="match status" value="1"/>
</dbReference>
<dbReference type="Gene3D" id="3.10.310.50">
    <property type="match status" value="1"/>
</dbReference>
<feature type="transmembrane region" description="Helical" evidence="1">
    <location>
        <begin position="38"/>
        <end position="60"/>
    </location>
</feature>
<keyword evidence="1" id="KW-0812">Transmembrane</keyword>
<sequence length="204" mass="23879">MVMLTNEEKKQISQKIKKVEDRSSAELVAVISKSSSSYWFYIATFSLFIAIIATIIAMPFNPSAIKLFQIEFLSFFTSFFLLSRFKTPILYLLPKEYKYKIASKKAHEEFIKLGLDRTETREAIMFFVSVEEKFVQIITDKNIKEKIEDSYWQNIVDEFILDVKNKEFSKGYIKAIDSCSKLLIKEFPIQKDDKNELSNEVIEL</sequence>